<dbReference type="Proteomes" id="UP001176941">
    <property type="component" value="Chromosome 3"/>
</dbReference>
<gene>
    <name evidence="1" type="ORF">MRATA1EN1_LOCUS18689</name>
</gene>
<keyword evidence="2" id="KW-1185">Reference proteome</keyword>
<sequence>MTEGEGGRRSCQFLIVTLPHYTLAQLPKASCAERNGCVGICGLEPLGTDKVGPSGQPEDSLRCPLTTQLERQSPCRTDPGRLDQVTELGISRAFPAPIAYDFAVGWGAVWWSQKRKFATPGSPVRVCSALSSVNAFGKREMADGC</sequence>
<reference evidence="1" key="1">
    <citation type="submission" date="2023-04" db="EMBL/GenBank/DDBJ databases">
        <authorList>
            <consortium name="ELIXIR-Norway"/>
        </authorList>
    </citation>
    <scope>NUCLEOTIDE SEQUENCE [LARGE SCALE GENOMIC DNA]</scope>
</reference>
<name>A0ABN8Z752_RANTA</name>
<protein>
    <submittedName>
        <fullName evidence="1">Uncharacterized protein</fullName>
    </submittedName>
</protein>
<proteinExistence type="predicted"/>
<evidence type="ECO:0000313" key="2">
    <source>
        <dbReference type="Proteomes" id="UP001176941"/>
    </source>
</evidence>
<dbReference type="EMBL" id="OX459939">
    <property type="protein sequence ID" value="CAI9169727.1"/>
    <property type="molecule type" value="Genomic_DNA"/>
</dbReference>
<organism evidence="1 2">
    <name type="scientific">Rangifer tarandus platyrhynchus</name>
    <name type="common">Svalbard reindeer</name>
    <dbReference type="NCBI Taxonomy" id="3082113"/>
    <lineage>
        <taxon>Eukaryota</taxon>
        <taxon>Metazoa</taxon>
        <taxon>Chordata</taxon>
        <taxon>Craniata</taxon>
        <taxon>Vertebrata</taxon>
        <taxon>Euteleostomi</taxon>
        <taxon>Mammalia</taxon>
        <taxon>Eutheria</taxon>
        <taxon>Laurasiatheria</taxon>
        <taxon>Artiodactyla</taxon>
        <taxon>Ruminantia</taxon>
        <taxon>Pecora</taxon>
        <taxon>Cervidae</taxon>
        <taxon>Odocoileinae</taxon>
        <taxon>Rangifer</taxon>
    </lineage>
</organism>
<accession>A0ABN8Z752</accession>
<evidence type="ECO:0000313" key="1">
    <source>
        <dbReference type="EMBL" id="CAI9169727.1"/>
    </source>
</evidence>